<feature type="chain" id="PRO_5012756528" description="EGF-like domain-containing protein" evidence="1">
    <location>
        <begin position="16"/>
        <end position="1495"/>
    </location>
</feature>
<evidence type="ECO:0008006" key="4">
    <source>
        <dbReference type="Google" id="ProtNLM"/>
    </source>
</evidence>
<dbReference type="OrthoDB" id="5912242at2759"/>
<reference evidence="2 3" key="1">
    <citation type="submission" date="2016-07" db="EMBL/GenBank/DDBJ databases">
        <title>Pervasive Adenine N6-methylation of Active Genes in Fungi.</title>
        <authorList>
            <consortium name="DOE Joint Genome Institute"/>
            <person name="Mondo S.J."/>
            <person name="Dannebaum R.O."/>
            <person name="Kuo R.C."/>
            <person name="Labutti K."/>
            <person name="Haridas S."/>
            <person name="Kuo A."/>
            <person name="Salamov A."/>
            <person name="Ahrendt S.R."/>
            <person name="Lipzen A."/>
            <person name="Sullivan W."/>
            <person name="Andreopoulos W.B."/>
            <person name="Clum A."/>
            <person name="Lindquist E."/>
            <person name="Daum C."/>
            <person name="Ramamoorthy G.K."/>
            <person name="Gryganskyi A."/>
            <person name="Culley D."/>
            <person name="Magnuson J.K."/>
            <person name="James T.Y."/>
            <person name="O'Malley M.A."/>
            <person name="Stajich J.E."/>
            <person name="Spatafora J.W."/>
            <person name="Visel A."/>
            <person name="Grigoriev I.V."/>
        </authorList>
    </citation>
    <scope>NUCLEOTIDE SEQUENCE [LARGE SCALE GENOMIC DNA]</scope>
    <source>
        <strain evidence="2 3">JEL800</strain>
    </source>
</reference>
<organism evidence="2 3">
    <name type="scientific">Rhizoclosmatium globosum</name>
    <dbReference type="NCBI Taxonomy" id="329046"/>
    <lineage>
        <taxon>Eukaryota</taxon>
        <taxon>Fungi</taxon>
        <taxon>Fungi incertae sedis</taxon>
        <taxon>Chytridiomycota</taxon>
        <taxon>Chytridiomycota incertae sedis</taxon>
        <taxon>Chytridiomycetes</taxon>
        <taxon>Chytridiales</taxon>
        <taxon>Chytriomycetaceae</taxon>
        <taxon>Rhizoclosmatium</taxon>
    </lineage>
</organism>
<evidence type="ECO:0000313" key="3">
    <source>
        <dbReference type="Proteomes" id="UP000193642"/>
    </source>
</evidence>
<comment type="caution">
    <text evidence="2">The sequence shown here is derived from an EMBL/GenBank/DDBJ whole genome shotgun (WGS) entry which is preliminary data.</text>
</comment>
<gene>
    <name evidence="2" type="ORF">BCR33DRAFT_847025</name>
</gene>
<dbReference type="Proteomes" id="UP000193642">
    <property type="component" value="Unassembled WGS sequence"/>
</dbReference>
<feature type="signal peptide" evidence="1">
    <location>
        <begin position="1"/>
        <end position="15"/>
    </location>
</feature>
<proteinExistence type="predicted"/>
<keyword evidence="1" id="KW-0732">Signal</keyword>
<evidence type="ECO:0000313" key="2">
    <source>
        <dbReference type="EMBL" id="ORY50582.1"/>
    </source>
</evidence>
<name>A0A1Y2CUA8_9FUNG</name>
<evidence type="ECO:0000256" key="1">
    <source>
        <dbReference type="SAM" id="SignalP"/>
    </source>
</evidence>
<dbReference type="EMBL" id="MCGO01000007">
    <property type="protein sequence ID" value="ORY50582.1"/>
    <property type="molecule type" value="Genomic_DNA"/>
</dbReference>
<sequence length="1495" mass="156064">MKVLLVGCALSLVTAQQYSISSRDGGTLLIGQQCLSGAECASQALGATTCVSSASLGYTACLFSNCVKGFHLGQEQKTCDPDSNVPIGGQCASIANSEVEYCAQIPSNGTITCQSGVCLFKDCLTGFTMVNNGQGCLEDTNVKLGGYCARTEDCLTDSQGQVECSESLCRLTSCNAYSFITNPRGTACVEDPEVTYGNPCAHDSNCVQYSTNTGWGTVSCVNPQGIVGANKAICQLTSCQNGYTLTLVETQMDCVETVDVPINKPCISDHACVHSDIGQVKCLPGTSGNNVCLFDSCAYGYTLQAGGLDCLVSTGVPIGGACINKFSCLGNNNGTIDCFDGSYSGNKTCLFTGCNNGYSLSEDQMTCSENQDVELGYPCAFSRDCRKNKGGDTWCQPLIPILTRKRVFGWNSDNNVCQFSNCYKGYTIGPQNLTCNANENVPINEFCAYSKVCTTDFANNGTVDCLQDWYGDYRCLFTSPAHGYSLYKNKTLSLENTNVTIGNDCAQKADCALNPLGAVDCQSPPGLENTTDTEVCLFQSCIYAYTLSSNHQQCTMNHDVGLGGACVPGACATNAIGPVTCTSPPNTTPPGPAVCLLSGCYANGFGLSPDGMKCLELTNVPLGNACHATEDCALNTNGTIGCFVGKAKPNAICMFTSCVGGFTLAANNLTCTENTGVPIGNLCARTEDCLESSVGTVGCFAGSLGGPKMCLYTSCNNGFLKGLDSKTCTELTNVAINDPCAASADCLQNANGTIGCIPGANGNTVCLFKNCINGFTKSLDSTRCIENTNVPIGGFCASTVDCAPSKIGTVKCMPGLTVHANICLYDSCANGYTLSTDRTTCTENLNVPINEACAFDSSCAKVPNGSVACIPGPLGNNVCLITSCASGYGLLYTKLECRTWLSEALDIAAGDIPTPSMLTPVSSAIERILIGQFGSLLPNAFIFDPAALFFNQIDLSFVPGKFASFVASPFVVGNGLVGGMVALSSTTYDFISVQQPNNIGTDSSYVKAQIDNGFVDIFYVVKASVSPIWVALSLSADASAVMVQVNSAHQVLLFDVIQLTAVKKPTPAPGPAFTVATGSVTLSQLAHLDDGTVAMTDLQFAYRASLFALSLPTCAIACESLIPGFAAFLAKGTPANLYTTCQAIDKTPILDSFNTCAGSCGPADQILVKNFTSKFGPLCKGFIQPAPAITLANDLLSFTLNVTDKLTITMFDYSITDINGVTLAGTNIAKFNQRRDIFNVLSIAFKFSTCSAVTIHMKYGLCDAALTGPANVCSGTLTGHVKSQDLDPTAIQGSGFYGETCQNSVVTNVAPPSDALTATPSVVQLGQTFVLTLSGTKLTPAHKYISKLVIYSSSANLDINAPVDATCSDSSKAWCPVNLGGVEYNCFVTAQKDVDQVITLTTSAGKKVSGCSSTSDLAFVNTLNQYYKIDVTFDANPSGVVGSQFVGRDALATRGTVSVLVQVISPGSGGPSQVLSGATSLAGTSVAVVLGLYVL</sequence>
<accession>A0A1Y2CUA8</accession>
<protein>
    <recommendedName>
        <fullName evidence="4">EGF-like domain-containing protein</fullName>
    </recommendedName>
</protein>
<keyword evidence="3" id="KW-1185">Reference proteome</keyword>